<feature type="domain" description="Peptidase S24/S26A/S26B/S26C" evidence="1">
    <location>
        <begin position="22"/>
        <end position="143"/>
    </location>
</feature>
<protein>
    <submittedName>
        <fullName evidence="2">LexA family protein</fullName>
    </submittedName>
</protein>
<dbReference type="SUPFAM" id="SSF51306">
    <property type="entry name" value="LexA/Signal peptidase"/>
    <property type="match status" value="1"/>
</dbReference>
<dbReference type="InterPro" id="IPR050077">
    <property type="entry name" value="LexA_repressor"/>
</dbReference>
<name>A0ABW5LYV1_9BACT</name>
<accession>A0ABW5LYV1</accession>
<reference evidence="3" key="1">
    <citation type="journal article" date="2019" name="Int. J. Syst. Evol. Microbiol.">
        <title>The Global Catalogue of Microorganisms (GCM) 10K type strain sequencing project: providing services to taxonomists for standard genome sequencing and annotation.</title>
        <authorList>
            <consortium name="The Broad Institute Genomics Platform"/>
            <consortium name="The Broad Institute Genome Sequencing Center for Infectious Disease"/>
            <person name="Wu L."/>
            <person name="Ma J."/>
        </authorList>
    </citation>
    <scope>NUCLEOTIDE SEQUENCE [LARGE SCALE GENOMIC DNA]</scope>
    <source>
        <strain evidence="3">KCTC 42805</strain>
    </source>
</reference>
<sequence length="155" mass="17149">MTDGLKPGQLVRAIVEHRYLIPLFSSTVHAGFPSPADNFIEEALSLESLCLVHPEATRFYRVKGDCMIDARIHEGDVLVVDCAIDPSPRLLHGKIVVAAIDGEFIVRWFVSKEPLVVLMPANQDYSPIYLQPDEQASIVGVVVRIVAQPPRKPPL</sequence>
<dbReference type="InterPro" id="IPR036286">
    <property type="entry name" value="LexA/Signal_pep-like_sf"/>
</dbReference>
<dbReference type="CDD" id="cd06529">
    <property type="entry name" value="S24_LexA-like"/>
    <property type="match status" value="1"/>
</dbReference>
<evidence type="ECO:0000313" key="2">
    <source>
        <dbReference type="EMBL" id="MFD2569970.1"/>
    </source>
</evidence>
<evidence type="ECO:0000259" key="1">
    <source>
        <dbReference type="Pfam" id="PF00717"/>
    </source>
</evidence>
<dbReference type="Gene3D" id="2.10.109.10">
    <property type="entry name" value="Umud Fragment, subunit A"/>
    <property type="match status" value="1"/>
</dbReference>
<dbReference type="InterPro" id="IPR015927">
    <property type="entry name" value="Peptidase_S24_S26A/B/C"/>
</dbReference>
<dbReference type="PANTHER" id="PTHR33516">
    <property type="entry name" value="LEXA REPRESSOR"/>
    <property type="match status" value="1"/>
</dbReference>
<keyword evidence="3" id="KW-1185">Reference proteome</keyword>
<dbReference type="Proteomes" id="UP001597469">
    <property type="component" value="Unassembled WGS sequence"/>
</dbReference>
<comment type="caution">
    <text evidence="2">The sequence shown here is derived from an EMBL/GenBank/DDBJ whole genome shotgun (WGS) entry which is preliminary data.</text>
</comment>
<gene>
    <name evidence="2" type="ORF">ACFSUS_04950</name>
</gene>
<evidence type="ECO:0000313" key="3">
    <source>
        <dbReference type="Proteomes" id="UP001597469"/>
    </source>
</evidence>
<dbReference type="InterPro" id="IPR039418">
    <property type="entry name" value="LexA-like"/>
</dbReference>
<organism evidence="2 3">
    <name type="scientific">Spirosoma soli</name>
    <dbReference type="NCBI Taxonomy" id="1770529"/>
    <lineage>
        <taxon>Bacteria</taxon>
        <taxon>Pseudomonadati</taxon>
        <taxon>Bacteroidota</taxon>
        <taxon>Cytophagia</taxon>
        <taxon>Cytophagales</taxon>
        <taxon>Cytophagaceae</taxon>
        <taxon>Spirosoma</taxon>
    </lineage>
</organism>
<proteinExistence type="predicted"/>
<dbReference type="NCBIfam" id="NF007621">
    <property type="entry name" value="PRK10276.1"/>
    <property type="match status" value="1"/>
</dbReference>
<dbReference type="EMBL" id="JBHULN010000002">
    <property type="protein sequence ID" value="MFD2569970.1"/>
    <property type="molecule type" value="Genomic_DNA"/>
</dbReference>
<dbReference type="Pfam" id="PF00717">
    <property type="entry name" value="Peptidase_S24"/>
    <property type="match status" value="1"/>
</dbReference>
<dbReference type="PANTHER" id="PTHR33516:SF2">
    <property type="entry name" value="LEXA REPRESSOR-RELATED"/>
    <property type="match status" value="1"/>
</dbReference>
<dbReference type="RefSeq" id="WP_381519920.1">
    <property type="nucleotide sequence ID" value="NZ_JBHULN010000002.1"/>
</dbReference>